<dbReference type="EMBL" id="JABBNU010000011">
    <property type="protein sequence ID" value="NMM50120.1"/>
    <property type="molecule type" value="Genomic_DNA"/>
</dbReference>
<keyword evidence="1" id="KW-0472">Membrane</keyword>
<evidence type="ECO:0000313" key="2">
    <source>
        <dbReference type="EMBL" id="NMM50120.1"/>
    </source>
</evidence>
<keyword evidence="3" id="KW-1185">Reference proteome</keyword>
<proteinExistence type="predicted"/>
<name>A0A848J6H6_9BACT</name>
<dbReference type="Proteomes" id="UP000559010">
    <property type="component" value="Unassembled WGS sequence"/>
</dbReference>
<accession>A0A848J6H6</accession>
<keyword evidence="1" id="KW-1133">Transmembrane helix</keyword>
<keyword evidence="1" id="KW-0812">Transmembrane</keyword>
<dbReference type="RefSeq" id="WP_169684376.1">
    <property type="nucleotide sequence ID" value="NZ_JABBNU010000011.1"/>
</dbReference>
<sequence length="70" mass="8289">MFKIKTDRFILYVLSAICILMMAFSFLALSDIYNSSKIDLTTEWNIVRWSFILNVSLVGYYAYCFLKRQV</sequence>
<gene>
    <name evidence="2" type="ORF">HH304_17055</name>
</gene>
<feature type="transmembrane region" description="Helical" evidence="1">
    <location>
        <begin position="9"/>
        <end position="29"/>
    </location>
</feature>
<evidence type="ECO:0000256" key="1">
    <source>
        <dbReference type="SAM" id="Phobius"/>
    </source>
</evidence>
<reference evidence="2 3" key="1">
    <citation type="submission" date="2020-04" db="EMBL/GenBank/DDBJ databases">
        <title>Flammeovirgaceae bacterium KN852 isolated from deep sea.</title>
        <authorList>
            <person name="Zhang D.-C."/>
        </authorList>
    </citation>
    <scope>NUCLEOTIDE SEQUENCE [LARGE SCALE GENOMIC DNA]</scope>
    <source>
        <strain evidence="2 3">KN852</strain>
    </source>
</reference>
<organism evidence="2 3">
    <name type="scientific">Marinigracilibium pacificum</name>
    <dbReference type="NCBI Taxonomy" id="2729599"/>
    <lineage>
        <taxon>Bacteria</taxon>
        <taxon>Pseudomonadati</taxon>
        <taxon>Bacteroidota</taxon>
        <taxon>Cytophagia</taxon>
        <taxon>Cytophagales</taxon>
        <taxon>Flammeovirgaceae</taxon>
        <taxon>Marinigracilibium</taxon>
    </lineage>
</organism>
<protein>
    <submittedName>
        <fullName evidence="2">Uncharacterized protein</fullName>
    </submittedName>
</protein>
<dbReference type="AlphaFoldDB" id="A0A848J6H6"/>
<comment type="caution">
    <text evidence="2">The sequence shown here is derived from an EMBL/GenBank/DDBJ whole genome shotgun (WGS) entry which is preliminary data.</text>
</comment>
<evidence type="ECO:0000313" key="3">
    <source>
        <dbReference type="Proteomes" id="UP000559010"/>
    </source>
</evidence>
<feature type="transmembrane region" description="Helical" evidence="1">
    <location>
        <begin position="49"/>
        <end position="66"/>
    </location>
</feature>